<organism evidence="7 8">
    <name type="scientific">Microlunatus soli</name>
    <dbReference type="NCBI Taxonomy" id="630515"/>
    <lineage>
        <taxon>Bacteria</taxon>
        <taxon>Bacillati</taxon>
        <taxon>Actinomycetota</taxon>
        <taxon>Actinomycetes</taxon>
        <taxon>Propionibacteriales</taxon>
        <taxon>Propionibacteriaceae</taxon>
        <taxon>Microlunatus</taxon>
    </lineage>
</organism>
<evidence type="ECO:0000256" key="5">
    <source>
        <dbReference type="RuleBase" id="RU003476"/>
    </source>
</evidence>
<reference evidence="7 8" key="1">
    <citation type="submission" date="2016-10" db="EMBL/GenBank/DDBJ databases">
        <authorList>
            <person name="de Groot N.N."/>
        </authorList>
    </citation>
    <scope>NUCLEOTIDE SEQUENCE [LARGE SCALE GENOMIC DNA]</scope>
    <source>
        <strain evidence="7 8">DSM 21800</strain>
    </source>
</reference>
<protein>
    <submittedName>
        <fullName evidence="7">8-oxo-dGTP pyrophosphatase MutT, NUDIX family</fullName>
    </submittedName>
</protein>
<dbReference type="Pfam" id="PF00293">
    <property type="entry name" value="NUDIX"/>
    <property type="match status" value="1"/>
</dbReference>
<dbReference type="EMBL" id="LT629772">
    <property type="protein sequence ID" value="SDS37132.1"/>
    <property type="molecule type" value="Genomic_DNA"/>
</dbReference>
<name>A0A1H1RNB5_9ACTN</name>
<proteinExistence type="inferred from homology"/>
<dbReference type="PRINTS" id="PR00502">
    <property type="entry name" value="NUDIXFAMILY"/>
</dbReference>
<dbReference type="SUPFAM" id="SSF55811">
    <property type="entry name" value="Nudix"/>
    <property type="match status" value="1"/>
</dbReference>
<accession>A0A1H1RNB5</accession>
<dbReference type="InterPro" id="IPR020084">
    <property type="entry name" value="NUDIX_hydrolase_CS"/>
</dbReference>
<keyword evidence="4" id="KW-0460">Magnesium</keyword>
<dbReference type="InterPro" id="IPR020476">
    <property type="entry name" value="Nudix_hydrolase"/>
</dbReference>
<dbReference type="Gene3D" id="3.90.79.10">
    <property type="entry name" value="Nucleoside Triphosphate Pyrophosphohydrolase"/>
    <property type="match status" value="1"/>
</dbReference>
<evidence type="ECO:0000256" key="3">
    <source>
        <dbReference type="ARBA" id="ARBA00022801"/>
    </source>
</evidence>
<evidence type="ECO:0000256" key="2">
    <source>
        <dbReference type="ARBA" id="ARBA00005582"/>
    </source>
</evidence>
<sequence length="212" mass="23950">MQAAGQPDFNSACCRLASIPRDTPYYGRVTDPPRTFVIPDDPADRRRRTRTAARVIVIDPDDRVLLFCDTDPGYPDRHWWVTPGGGIDPGETEAEAAIRELAEETGLEVTEAQLIGPIARRRAQHGYSDQVLDQTEAFFVVRTDAFVPDNSAFTEEEKVTMIDNRWWEPGELADTDEWIWPKELSQLVGSLKRPGRWPIDLGLVTEESTRPV</sequence>
<evidence type="ECO:0000313" key="7">
    <source>
        <dbReference type="EMBL" id="SDS37132.1"/>
    </source>
</evidence>
<comment type="cofactor">
    <cofactor evidence="1">
        <name>Mg(2+)</name>
        <dbReference type="ChEBI" id="CHEBI:18420"/>
    </cofactor>
</comment>
<dbReference type="PROSITE" id="PS51462">
    <property type="entry name" value="NUDIX"/>
    <property type="match status" value="1"/>
</dbReference>
<keyword evidence="8" id="KW-1185">Reference proteome</keyword>
<dbReference type="PANTHER" id="PTHR43046">
    <property type="entry name" value="GDP-MANNOSE MANNOSYL HYDROLASE"/>
    <property type="match status" value="1"/>
</dbReference>
<comment type="similarity">
    <text evidence="2 5">Belongs to the Nudix hydrolase family.</text>
</comment>
<dbReference type="PANTHER" id="PTHR43046:SF12">
    <property type="entry name" value="GDP-MANNOSE MANNOSYL HYDROLASE"/>
    <property type="match status" value="1"/>
</dbReference>
<evidence type="ECO:0000256" key="1">
    <source>
        <dbReference type="ARBA" id="ARBA00001946"/>
    </source>
</evidence>
<dbReference type="AlphaFoldDB" id="A0A1H1RNB5"/>
<evidence type="ECO:0000256" key="4">
    <source>
        <dbReference type="ARBA" id="ARBA00022842"/>
    </source>
</evidence>
<feature type="domain" description="Nudix hydrolase" evidence="6">
    <location>
        <begin position="48"/>
        <end position="188"/>
    </location>
</feature>
<dbReference type="GO" id="GO:0016787">
    <property type="term" value="F:hydrolase activity"/>
    <property type="evidence" value="ECO:0007669"/>
    <property type="project" value="UniProtKB-KW"/>
</dbReference>
<dbReference type="PROSITE" id="PS00893">
    <property type="entry name" value="NUDIX_BOX"/>
    <property type="match status" value="1"/>
</dbReference>
<keyword evidence="3 5" id="KW-0378">Hydrolase</keyword>
<dbReference type="CDD" id="cd04685">
    <property type="entry name" value="NUDIX_Hydrolase"/>
    <property type="match status" value="1"/>
</dbReference>
<evidence type="ECO:0000259" key="6">
    <source>
        <dbReference type="PROSITE" id="PS51462"/>
    </source>
</evidence>
<gene>
    <name evidence="7" type="ORF">SAMN04489812_1709</name>
</gene>
<dbReference type="InterPro" id="IPR000086">
    <property type="entry name" value="NUDIX_hydrolase_dom"/>
</dbReference>
<evidence type="ECO:0000313" key="8">
    <source>
        <dbReference type="Proteomes" id="UP000199103"/>
    </source>
</evidence>
<dbReference type="Proteomes" id="UP000199103">
    <property type="component" value="Chromosome I"/>
</dbReference>
<dbReference type="STRING" id="630515.SAMN04489812_1709"/>
<dbReference type="InterPro" id="IPR015797">
    <property type="entry name" value="NUDIX_hydrolase-like_dom_sf"/>
</dbReference>